<keyword evidence="8" id="KW-1185">Reference proteome</keyword>
<dbReference type="SUPFAM" id="SSF56024">
    <property type="entry name" value="Phospholipase D/nuclease"/>
    <property type="match status" value="1"/>
</dbReference>
<keyword evidence="3" id="KW-0378">Hydrolase</keyword>
<dbReference type="AlphaFoldDB" id="A0AAD5TVS8"/>
<evidence type="ECO:0000313" key="7">
    <source>
        <dbReference type="EMBL" id="KAJ3211472.1"/>
    </source>
</evidence>
<proteinExistence type="predicted"/>
<reference evidence="7" key="1">
    <citation type="submission" date="2020-05" db="EMBL/GenBank/DDBJ databases">
        <title>Phylogenomic resolution of chytrid fungi.</title>
        <authorList>
            <person name="Stajich J.E."/>
            <person name="Amses K."/>
            <person name="Simmons R."/>
            <person name="Seto K."/>
            <person name="Myers J."/>
            <person name="Bonds A."/>
            <person name="Quandt C.A."/>
            <person name="Barry K."/>
            <person name="Liu P."/>
            <person name="Grigoriev I."/>
            <person name="Longcore J.E."/>
            <person name="James T.Y."/>
        </authorList>
    </citation>
    <scope>NUCLEOTIDE SEQUENCE</scope>
    <source>
        <strain evidence="7">JEL0476</strain>
    </source>
</reference>
<keyword evidence="5" id="KW-0443">Lipid metabolism</keyword>
<gene>
    <name evidence="7" type="ORF">HK099_007999</name>
</gene>
<dbReference type="PANTHER" id="PTHR18896:SF186">
    <property type="entry name" value="PHOSPHOLIPASE D"/>
    <property type="match status" value="1"/>
</dbReference>
<dbReference type="InterPro" id="IPR015679">
    <property type="entry name" value="PLipase_D_fam"/>
</dbReference>
<evidence type="ECO:0000256" key="3">
    <source>
        <dbReference type="ARBA" id="ARBA00022801"/>
    </source>
</evidence>
<dbReference type="GO" id="GO:0009395">
    <property type="term" value="P:phospholipid catabolic process"/>
    <property type="evidence" value="ECO:0007669"/>
    <property type="project" value="TreeGrafter"/>
</dbReference>
<dbReference type="PANTHER" id="PTHR18896">
    <property type="entry name" value="PHOSPHOLIPASE D"/>
    <property type="match status" value="1"/>
</dbReference>
<sequence length="365" mass="42210">TATDFDKDYMVENQIGTALCERIIRAFHVPAFPAELSTKDASNARLIMHWQYSSISRGEKSIFFKLREKGINPEDYIHFNSLRSYDRINSNVTRTEEKSEVKNSVASFALKGQEKSLKNETWLNGEKFSKEQSTGVEALERNQYVTELLYIHSKLMIVDDRIVIIGSANLNDRSQCGDRDSEIAMKIEDPEMIKSRMNGEDYQVSKFATTFRRQIFREHLGLMKPVTTDQRIVSEAMRLPGTSQEYEFGDKYDKLVRDPLSEEFIKFWNNTANSNTTQFRELFHCVPDDNVKNWDQYHAFFKKEPELGKVTVAGHIYDENMPISTIREKLDSIQGHLVVFPTEFLSEVDLKGDSKLTELAMTLFT</sequence>
<protein>
    <recommendedName>
        <fullName evidence="1">phospholipase D</fullName>
        <ecNumber evidence="1">3.1.4.4</ecNumber>
    </recommendedName>
</protein>
<organism evidence="7 8">
    <name type="scientific">Clydaea vesicula</name>
    <dbReference type="NCBI Taxonomy" id="447962"/>
    <lineage>
        <taxon>Eukaryota</taxon>
        <taxon>Fungi</taxon>
        <taxon>Fungi incertae sedis</taxon>
        <taxon>Chytridiomycota</taxon>
        <taxon>Chytridiomycota incertae sedis</taxon>
        <taxon>Chytridiomycetes</taxon>
        <taxon>Lobulomycetales</taxon>
        <taxon>Lobulomycetaceae</taxon>
        <taxon>Clydaea</taxon>
    </lineage>
</organism>
<dbReference type="Pfam" id="PF13091">
    <property type="entry name" value="PLDc_2"/>
    <property type="match status" value="1"/>
</dbReference>
<keyword evidence="4" id="KW-0442">Lipid degradation</keyword>
<evidence type="ECO:0000256" key="2">
    <source>
        <dbReference type="ARBA" id="ARBA00022737"/>
    </source>
</evidence>
<dbReference type="Gene3D" id="3.30.870.10">
    <property type="entry name" value="Endonuclease Chain A"/>
    <property type="match status" value="1"/>
</dbReference>
<dbReference type="EMBL" id="JADGJW010000832">
    <property type="protein sequence ID" value="KAJ3211472.1"/>
    <property type="molecule type" value="Genomic_DNA"/>
</dbReference>
<evidence type="ECO:0000256" key="4">
    <source>
        <dbReference type="ARBA" id="ARBA00022963"/>
    </source>
</evidence>
<name>A0AAD5TVS8_9FUNG</name>
<accession>A0AAD5TVS8</accession>
<evidence type="ECO:0000259" key="6">
    <source>
        <dbReference type="PROSITE" id="PS50035"/>
    </source>
</evidence>
<comment type="caution">
    <text evidence="7">The sequence shown here is derived from an EMBL/GenBank/DDBJ whole genome shotgun (WGS) entry which is preliminary data.</text>
</comment>
<dbReference type="Proteomes" id="UP001211065">
    <property type="component" value="Unassembled WGS sequence"/>
</dbReference>
<dbReference type="InterPro" id="IPR001736">
    <property type="entry name" value="PLipase_D/transphosphatidylase"/>
</dbReference>
<evidence type="ECO:0000256" key="1">
    <source>
        <dbReference type="ARBA" id="ARBA00012027"/>
    </source>
</evidence>
<evidence type="ECO:0000256" key="5">
    <source>
        <dbReference type="ARBA" id="ARBA00023098"/>
    </source>
</evidence>
<feature type="domain" description="PLD phosphodiesterase" evidence="6">
    <location>
        <begin position="147"/>
        <end position="174"/>
    </location>
</feature>
<keyword evidence="2" id="KW-0677">Repeat</keyword>
<evidence type="ECO:0000313" key="8">
    <source>
        <dbReference type="Proteomes" id="UP001211065"/>
    </source>
</evidence>
<dbReference type="GO" id="GO:0004630">
    <property type="term" value="F:phospholipase D activity"/>
    <property type="evidence" value="ECO:0007669"/>
    <property type="project" value="UniProtKB-EC"/>
</dbReference>
<dbReference type="InterPro" id="IPR025202">
    <property type="entry name" value="PLD-like_dom"/>
</dbReference>
<dbReference type="EC" id="3.1.4.4" evidence="1"/>
<dbReference type="SMART" id="SM00155">
    <property type="entry name" value="PLDc"/>
    <property type="match status" value="1"/>
</dbReference>
<feature type="non-terminal residue" evidence="7">
    <location>
        <position position="365"/>
    </location>
</feature>
<dbReference type="PROSITE" id="PS50035">
    <property type="entry name" value="PLD"/>
    <property type="match status" value="1"/>
</dbReference>